<keyword evidence="2" id="KW-1185">Reference proteome</keyword>
<proteinExistence type="predicted"/>
<gene>
    <name evidence="1" type="ORF">AZE42_04464</name>
</gene>
<protein>
    <submittedName>
        <fullName evidence="1">Uncharacterized protein</fullName>
    </submittedName>
</protein>
<dbReference type="Proteomes" id="UP000183567">
    <property type="component" value="Unassembled WGS sequence"/>
</dbReference>
<reference evidence="1 2" key="1">
    <citation type="submission" date="2016-03" db="EMBL/GenBank/DDBJ databases">
        <title>Comparative genomics of the ectomycorrhizal sister species Rhizopogon vinicolor and Rhizopogon vesiculosus (Basidiomycota: Boletales) reveals a divergence of the mating type B locus.</title>
        <authorList>
            <person name="Mujic A.B."/>
            <person name="Kuo A."/>
            <person name="Tritt A."/>
            <person name="Lipzen A."/>
            <person name="Chen C."/>
            <person name="Johnson J."/>
            <person name="Sharma A."/>
            <person name="Barry K."/>
            <person name="Grigoriev I.V."/>
            <person name="Spatafora J.W."/>
        </authorList>
    </citation>
    <scope>NUCLEOTIDE SEQUENCE [LARGE SCALE GENOMIC DNA]</scope>
    <source>
        <strain evidence="1 2">AM-OR11-056</strain>
    </source>
</reference>
<name>A0A1J8R2I2_9AGAM</name>
<evidence type="ECO:0000313" key="2">
    <source>
        <dbReference type="Proteomes" id="UP000183567"/>
    </source>
</evidence>
<evidence type="ECO:0000313" key="1">
    <source>
        <dbReference type="EMBL" id="OJA20040.1"/>
    </source>
</evidence>
<dbReference type="EMBL" id="LVVM01000747">
    <property type="protein sequence ID" value="OJA20040.1"/>
    <property type="molecule type" value="Genomic_DNA"/>
</dbReference>
<accession>A0A1J8R2I2</accession>
<organism evidence="1 2">
    <name type="scientific">Rhizopogon vesiculosus</name>
    <dbReference type="NCBI Taxonomy" id="180088"/>
    <lineage>
        <taxon>Eukaryota</taxon>
        <taxon>Fungi</taxon>
        <taxon>Dikarya</taxon>
        <taxon>Basidiomycota</taxon>
        <taxon>Agaricomycotina</taxon>
        <taxon>Agaricomycetes</taxon>
        <taxon>Agaricomycetidae</taxon>
        <taxon>Boletales</taxon>
        <taxon>Suillineae</taxon>
        <taxon>Rhizopogonaceae</taxon>
        <taxon>Rhizopogon</taxon>
    </lineage>
</organism>
<dbReference type="OrthoDB" id="10429404at2759"/>
<comment type="caution">
    <text evidence="1">The sequence shown here is derived from an EMBL/GenBank/DDBJ whole genome shotgun (WGS) entry which is preliminary data.</text>
</comment>
<sequence length="114" mass="12816">MPFKRSAKTKLLMHALTSSSFGRNLVYNLAVPTCTVDRYSVICAWAGRWRARVHYIVFTALWNATRMSRTSGEAPVHRSLHPSLSTIMLLEELSHHMWLRRGEGELSSVSAGAS</sequence>
<dbReference type="AlphaFoldDB" id="A0A1J8R2I2"/>